<evidence type="ECO:0000313" key="5">
    <source>
        <dbReference type="Proteomes" id="UP001586593"/>
    </source>
</evidence>
<feature type="compositionally biased region" description="Basic and acidic residues" evidence="2">
    <location>
        <begin position="350"/>
        <end position="368"/>
    </location>
</feature>
<feature type="compositionally biased region" description="Polar residues" evidence="2">
    <location>
        <begin position="225"/>
        <end position="243"/>
    </location>
</feature>
<dbReference type="SUPFAM" id="SSF47459">
    <property type="entry name" value="HLH, helix-loop-helix DNA-binding domain"/>
    <property type="match status" value="1"/>
</dbReference>
<feature type="compositionally biased region" description="Basic residues" evidence="2">
    <location>
        <begin position="284"/>
        <end position="295"/>
    </location>
</feature>
<dbReference type="PANTHER" id="PTHR47336:SF2">
    <property type="entry name" value="TRANSCRIPTION FACTOR HMS1-RELATED"/>
    <property type="match status" value="1"/>
</dbReference>
<evidence type="ECO:0000313" key="4">
    <source>
        <dbReference type="EMBL" id="KAL1865289.1"/>
    </source>
</evidence>
<dbReference type="Proteomes" id="UP001586593">
    <property type="component" value="Unassembled WGS sequence"/>
</dbReference>
<dbReference type="SMART" id="SM00353">
    <property type="entry name" value="HLH"/>
    <property type="match status" value="1"/>
</dbReference>
<dbReference type="CDD" id="cd11395">
    <property type="entry name" value="bHLHzip_SREBP_like"/>
    <property type="match status" value="1"/>
</dbReference>
<evidence type="ECO:0000256" key="2">
    <source>
        <dbReference type="SAM" id="MobiDB-lite"/>
    </source>
</evidence>
<feature type="region of interest" description="Disordered" evidence="2">
    <location>
        <begin position="386"/>
        <end position="427"/>
    </location>
</feature>
<name>A0ABR3WPI0_9PEZI</name>
<dbReference type="Pfam" id="PF00010">
    <property type="entry name" value="HLH"/>
    <property type="match status" value="1"/>
</dbReference>
<dbReference type="PROSITE" id="PS50888">
    <property type="entry name" value="BHLH"/>
    <property type="match status" value="1"/>
</dbReference>
<feature type="compositionally biased region" description="Low complexity" evidence="2">
    <location>
        <begin position="412"/>
        <end position="421"/>
    </location>
</feature>
<feature type="region of interest" description="Disordered" evidence="2">
    <location>
        <begin position="65"/>
        <end position="150"/>
    </location>
</feature>
<dbReference type="InterPro" id="IPR036638">
    <property type="entry name" value="HLH_DNA-bd_sf"/>
</dbReference>
<evidence type="ECO:0000256" key="1">
    <source>
        <dbReference type="SAM" id="Coils"/>
    </source>
</evidence>
<comment type="caution">
    <text evidence="4">The sequence shown here is derived from an EMBL/GenBank/DDBJ whole genome shotgun (WGS) entry which is preliminary data.</text>
</comment>
<proteinExistence type="predicted"/>
<accession>A0ABR3WPI0</accession>
<dbReference type="PANTHER" id="PTHR47336">
    <property type="entry name" value="TRANSCRIPTION FACTOR HMS1-RELATED"/>
    <property type="match status" value="1"/>
</dbReference>
<evidence type="ECO:0000259" key="3">
    <source>
        <dbReference type="PROSITE" id="PS50888"/>
    </source>
</evidence>
<feature type="region of interest" description="Disordered" evidence="2">
    <location>
        <begin position="189"/>
        <end position="370"/>
    </location>
</feature>
<dbReference type="Gene3D" id="4.10.280.10">
    <property type="entry name" value="Helix-loop-helix DNA-binding domain"/>
    <property type="match status" value="1"/>
</dbReference>
<dbReference type="InterPro" id="IPR011598">
    <property type="entry name" value="bHLH_dom"/>
</dbReference>
<organism evidence="4 5">
    <name type="scientific">Phialemonium thermophilum</name>
    <dbReference type="NCBI Taxonomy" id="223376"/>
    <lineage>
        <taxon>Eukaryota</taxon>
        <taxon>Fungi</taxon>
        <taxon>Dikarya</taxon>
        <taxon>Ascomycota</taxon>
        <taxon>Pezizomycotina</taxon>
        <taxon>Sordariomycetes</taxon>
        <taxon>Sordariomycetidae</taxon>
        <taxon>Cephalothecales</taxon>
        <taxon>Cephalothecaceae</taxon>
        <taxon>Phialemonium</taxon>
    </lineage>
</organism>
<gene>
    <name evidence="4" type="ORF">VTK73DRAFT_5402</name>
</gene>
<feature type="compositionally biased region" description="Low complexity" evidence="2">
    <location>
        <begin position="305"/>
        <end position="323"/>
    </location>
</feature>
<keyword evidence="1" id="KW-0175">Coiled coil</keyword>
<keyword evidence="5" id="KW-1185">Reference proteome</keyword>
<feature type="compositionally biased region" description="Low complexity" evidence="2">
    <location>
        <begin position="129"/>
        <end position="143"/>
    </location>
</feature>
<reference evidence="4 5" key="1">
    <citation type="journal article" date="2024" name="Commun. Biol.">
        <title>Comparative genomic analysis of thermophilic fungi reveals convergent evolutionary adaptations and gene losses.</title>
        <authorList>
            <person name="Steindorff A.S."/>
            <person name="Aguilar-Pontes M.V."/>
            <person name="Robinson A.J."/>
            <person name="Andreopoulos B."/>
            <person name="LaButti K."/>
            <person name="Kuo A."/>
            <person name="Mondo S."/>
            <person name="Riley R."/>
            <person name="Otillar R."/>
            <person name="Haridas S."/>
            <person name="Lipzen A."/>
            <person name="Grimwood J."/>
            <person name="Schmutz J."/>
            <person name="Clum A."/>
            <person name="Reid I.D."/>
            <person name="Moisan M.C."/>
            <person name="Butler G."/>
            <person name="Nguyen T.T.M."/>
            <person name="Dewar K."/>
            <person name="Conant G."/>
            <person name="Drula E."/>
            <person name="Henrissat B."/>
            <person name="Hansel C."/>
            <person name="Singer S."/>
            <person name="Hutchinson M.I."/>
            <person name="de Vries R.P."/>
            <person name="Natvig D.O."/>
            <person name="Powell A.J."/>
            <person name="Tsang A."/>
            <person name="Grigoriev I.V."/>
        </authorList>
    </citation>
    <scope>NUCLEOTIDE SEQUENCE [LARGE SCALE GENOMIC DNA]</scope>
    <source>
        <strain evidence="4 5">ATCC 24622</strain>
    </source>
</reference>
<dbReference type="EMBL" id="JAZHXJ010000300">
    <property type="protein sequence ID" value="KAL1865289.1"/>
    <property type="molecule type" value="Genomic_DNA"/>
</dbReference>
<feature type="domain" description="BHLH" evidence="3">
    <location>
        <begin position="356"/>
        <end position="444"/>
    </location>
</feature>
<sequence length="485" mass="51975">MVGNSSGHVRPMLICWRIVLERSEGALLYIQTESEAMLAGKRSEENVMQTWAHYSYEDLDQFGSAGAAAGGDEAQTGHTTTGGRDTSDYGSGLAEPGSRGLPSRRSASDATFVHVDGQPFPEDFNVNLSTGSSLSASRHSSTTPAEQYQPYSHGESMFNEYVALPNVHGYLRQEYDGFPAASSAALADASQFPAGPGGTTQFESTGFSEEWGGDVGEGSGISGSTPGLTNQVTWSDPPASSSSRGKRKKVNQPAGAPTSQNVHASSSRSSGTGGSRQEKEGKSQRQHHPHHHQRHQQPNLPPSPLQQQQPLQDQQQNAPSSSSIPPPPRRKAMRTASRTSKNALPPRPTETPEERKSRASHNQVEKQYRNRLNAQFDTLLQALPDTVRSPLFPPGSAASVVDGEGDGDDNEAGAAGSSSGAWTGQRRVSKAEVLDMAVVHIKNLESERDALELERDQLTENIRVLRERLGDDALPDGVPPGQPSD</sequence>
<feature type="coiled-coil region" evidence="1">
    <location>
        <begin position="434"/>
        <end position="468"/>
    </location>
</feature>
<dbReference type="InterPro" id="IPR052099">
    <property type="entry name" value="Regulatory_TF_Diverse"/>
</dbReference>
<protein>
    <recommendedName>
        <fullName evidence="3">BHLH domain-containing protein</fullName>
    </recommendedName>
</protein>